<dbReference type="RefSeq" id="WP_326928171.1">
    <property type="nucleotide sequence ID" value="NZ_CP123443.1"/>
</dbReference>
<evidence type="ECO:0000313" key="2">
    <source>
        <dbReference type="EMBL" id="WGK69967.1"/>
    </source>
</evidence>
<keyword evidence="3" id="KW-1185">Reference proteome</keyword>
<evidence type="ECO:0000313" key="3">
    <source>
        <dbReference type="Proteomes" id="UP001228690"/>
    </source>
</evidence>
<name>A0ABY8MJ28_9SPIO</name>
<feature type="signal peptide" evidence="1">
    <location>
        <begin position="1"/>
        <end position="16"/>
    </location>
</feature>
<sequence length="283" mass="32374">MKKLLCCLVVFGGLLAACTIPESTTREVLQTDLGDYVQSIDVNTSPEEIEKQYEQYLNSYKDLIATDSTQSNGRSTTYSSNSDGVVIKSISERLKEADTNTHVNLSDIFAQEEYLFSYLKRAGDNFFRGGWFSWVILFDYLYAFYTYNNFKAQNRLHAYRPNERHSDPSVFPDYLQNKCYGKDYSVLLAPRLNSYSLVDLLTPLRILDGNLSNSKLISSLNEFHMLKELYLQTPNDYQFFMSVLDPHLGKHYNYTVVKDAKPLDSGQISDLTDSGTCNAKAFR</sequence>
<feature type="chain" id="PRO_5047077239" description="Lipoprotein" evidence="1">
    <location>
        <begin position="17"/>
        <end position="283"/>
    </location>
</feature>
<evidence type="ECO:0008006" key="4">
    <source>
        <dbReference type="Google" id="ProtNLM"/>
    </source>
</evidence>
<dbReference type="Proteomes" id="UP001228690">
    <property type="component" value="Chromosome"/>
</dbReference>
<reference evidence="2 3" key="1">
    <citation type="submission" date="2023-04" db="EMBL/GenBank/DDBJ databases">
        <title>Spirochaete genome identified in red abalone sample constitutes a novel genus.</title>
        <authorList>
            <person name="Sharma S.P."/>
            <person name="Purcell C.M."/>
            <person name="Hyde J.R."/>
            <person name="Severin A.J."/>
        </authorList>
    </citation>
    <scope>NUCLEOTIDE SEQUENCE [LARGE SCALE GENOMIC DNA]</scope>
    <source>
        <strain evidence="2 3">SP-2023</strain>
    </source>
</reference>
<accession>A0ABY8MJ28</accession>
<dbReference type="PROSITE" id="PS51257">
    <property type="entry name" value="PROKAR_LIPOPROTEIN"/>
    <property type="match status" value="1"/>
</dbReference>
<proteinExistence type="predicted"/>
<gene>
    <name evidence="2" type="ORF">P0082_03670</name>
</gene>
<organism evidence="2 3">
    <name type="scientific">Candidatus Haliotispira prima</name>
    <dbReference type="NCBI Taxonomy" id="3034016"/>
    <lineage>
        <taxon>Bacteria</taxon>
        <taxon>Pseudomonadati</taxon>
        <taxon>Spirochaetota</taxon>
        <taxon>Spirochaetia</taxon>
        <taxon>Spirochaetales</taxon>
        <taxon>Spirochaetaceae</taxon>
        <taxon>Candidatus Haliotispira</taxon>
    </lineage>
</organism>
<evidence type="ECO:0000256" key="1">
    <source>
        <dbReference type="SAM" id="SignalP"/>
    </source>
</evidence>
<protein>
    <recommendedName>
        <fullName evidence="4">Lipoprotein</fullName>
    </recommendedName>
</protein>
<dbReference type="EMBL" id="CP123443">
    <property type="protein sequence ID" value="WGK69967.1"/>
    <property type="molecule type" value="Genomic_DNA"/>
</dbReference>
<keyword evidence="1" id="KW-0732">Signal</keyword>